<keyword evidence="19" id="KW-1185">Reference proteome</keyword>
<dbReference type="OrthoDB" id="8749569at2759"/>
<dbReference type="GO" id="GO:0030154">
    <property type="term" value="P:cell differentiation"/>
    <property type="evidence" value="ECO:0007669"/>
    <property type="project" value="UniProtKB-ARBA"/>
</dbReference>
<dbReference type="Proteomes" id="UP000326759">
    <property type="component" value="Unassembled WGS sequence"/>
</dbReference>
<evidence type="ECO:0000256" key="6">
    <source>
        <dbReference type="ARBA" id="ARBA00022771"/>
    </source>
</evidence>
<dbReference type="GO" id="GO:0035107">
    <property type="term" value="P:appendage morphogenesis"/>
    <property type="evidence" value="ECO:0007669"/>
    <property type="project" value="UniProtKB-ARBA"/>
</dbReference>
<dbReference type="FunFam" id="3.30.160.60:FF:000341">
    <property type="entry name" value="Spalt-like transcription factor 1"/>
    <property type="match status" value="1"/>
</dbReference>
<dbReference type="InterPro" id="IPR051565">
    <property type="entry name" value="Sal_C2H2-zinc-finger"/>
</dbReference>
<feature type="compositionally biased region" description="Pro residues" evidence="16">
    <location>
        <begin position="773"/>
        <end position="787"/>
    </location>
</feature>
<reference evidence="18 19" key="1">
    <citation type="journal article" date="2019" name="PLoS Biol.">
        <title>Sex chromosomes control vertical transmission of feminizing Wolbachia symbionts in an isopod.</title>
        <authorList>
            <person name="Becking T."/>
            <person name="Chebbi M.A."/>
            <person name="Giraud I."/>
            <person name="Moumen B."/>
            <person name="Laverre T."/>
            <person name="Caubet Y."/>
            <person name="Peccoud J."/>
            <person name="Gilbert C."/>
            <person name="Cordaux R."/>
        </authorList>
    </citation>
    <scope>NUCLEOTIDE SEQUENCE [LARGE SCALE GENOMIC DNA]</scope>
    <source>
        <strain evidence="18">ANa2</strain>
        <tissue evidence="18">Whole body excluding digestive tract and cuticle</tissue>
    </source>
</reference>
<dbReference type="GO" id="GO:0007399">
    <property type="term" value="P:nervous system development"/>
    <property type="evidence" value="ECO:0007669"/>
    <property type="project" value="UniProtKB-ARBA"/>
</dbReference>
<keyword evidence="4" id="KW-0479">Metal-binding</keyword>
<evidence type="ECO:0000256" key="10">
    <source>
        <dbReference type="ARBA" id="ARBA00023163"/>
    </source>
</evidence>
<evidence type="ECO:0000256" key="16">
    <source>
        <dbReference type="SAM" id="MobiDB-lite"/>
    </source>
</evidence>
<evidence type="ECO:0000256" key="9">
    <source>
        <dbReference type="ARBA" id="ARBA00023125"/>
    </source>
</evidence>
<evidence type="ECO:0000256" key="2">
    <source>
        <dbReference type="ARBA" id="ARBA00022473"/>
    </source>
</evidence>
<keyword evidence="5" id="KW-0677">Repeat</keyword>
<feature type="compositionally biased region" description="Polar residues" evidence="16">
    <location>
        <begin position="14"/>
        <end position="28"/>
    </location>
</feature>
<keyword evidence="2" id="KW-0217">Developmental protein</keyword>
<evidence type="ECO:0000313" key="19">
    <source>
        <dbReference type="Proteomes" id="UP000326759"/>
    </source>
</evidence>
<feature type="region of interest" description="Disordered" evidence="16">
    <location>
        <begin position="660"/>
        <end position="820"/>
    </location>
</feature>
<evidence type="ECO:0000256" key="4">
    <source>
        <dbReference type="ARBA" id="ARBA00022723"/>
    </source>
</evidence>
<keyword evidence="7" id="KW-0862">Zinc</keyword>
<feature type="compositionally biased region" description="Basic and acidic residues" evidence="16">
    <location>
        <begin position="1"/>
        <end position="13"/>
    </location>
</feature>
<keyword evidence="10" id="KW-0804">Transcription</keyword>
<evidence type="ECO:0000256" key="12">
    <source>
        <dbReference type="ARBA" id="ARBA00038474"/>
    </source>
</evidence>
<feature type="domain" description="C2H2-type" evidence="17">
    <location>
        <begin position="326"/>
        <end position="353"/>
    </location>
</feature>
<keyword evidence="8" id="KW-0805">Transcription regulation</keyword>
<feature type="domain" description="C2H2-type" evidence="17">
    <location>
        <begin position="298"/>
        <end position="325"/>
    </location>
</feature>
<evidence type="ECO:0000256" key="1">
    <source>
        <dbReference type="ARBA" id="ARBA00004123"/>
    </source>
</evidence>
<keyword evidence="6 15" id="KW-0863">Zinc-finger</keyword>
<evidence type="ECO:0000256" key="3">
    <source>
        <dbReference type="ARBA" id="ARBA00022553"/>
    </source>
</evidence>
<feature type="domain" description="C2H2-type" evidence="17">
    <location>
        <begin position="606"/>
        <end position="633"/>
    </location>
</feature>
<evidence type="ECO:0000256" key="7">
    <source>
        <dbReference type="ARBA" id="ARBA00022833"/>
    </source>
</evidence>
<feature type="compositionally biased region" description="Low complexity" evidence="16">
    <location>
        <begin position="497"/>
        <end position="509"/>
    </location>
</feature>
<dbReference type="SUPFAM" id="SSF57667">
    <property type="entry name" value="beta-beta-alpha zinc fingers"/>
    <property type="match status" value="4"/>
</dbReference>
<organism evidence="18 19">
    <name type="scientific">Armadillidium nasatum</name>
    <dbReference type="NCBI Taxonomy" id="96803"/>
    <lineage>
        <taxon>Eukaryota</taxon>
        <taxon>Metazoa</taxon>
        <taxon>Ecdysozoa</taxon>
        <taxon>Arthropoda</taxon>
        <taxon>Crustacea</taxon>
        <taxon>Multicrustacea</taxon>
        <taxon>Malacostraca</taxon>
        <taxon>Eumalacostraca</taxon>
        <taxon>Peracarida</taxon>
        <taxon>Isopoda</taxon>
        <taxon>Oniscidea</taxon>
        <taxon>Crinocheta</taxon>
        <taxon>Armadillidiidae</taxon>
        <taxon>Armadillidium</taxon>
    </lineage>
</organism>
<evidence type="ECO:0000256" key="14">
    <source>
        <dbReference type="ARBA" id="ARBA00071947"/>
    </source>
</evidence>
<keyword evidence="11" id="KW-0539">Nucleus</keyword>
<feature type="compositionally biased region" description="Low complexity" evidence="16">
    <location>
        <begin position="788"/>
        <end position="809"/>
    </location>
</feature>
<dbReference type="FunFam" id="3.30.160.60:FF:000291">
    <property type="entry name" value="Spalt-like transcription factor 4"/>
    <property type="match status" value="1"/>
</dbReference>
<dbReference type="PROSITE" id="PS50157">
    <property type="entry name" value="ZINC_FINGER_C2H2_2"/>
    <property type="match status" value="7"/>
</dbReference>
<evidence type="ECO:0000256" key="15">
    <source>
        <dbReference type="PROSITE-ProRule" id="PRU00042"/>
    </source>
</evidence>
<proteinExistence type="inferred from homology"/>
<feature type="compositionally biased region" description="Polar residues" evidence="16">
    <location>
        <begin position="763"/>
        <end position="772"/>
    </location>
</feature>
<dbReference type="PROSITE" id="PS00028">
    <property type="entry name" value="ZINC_FINGER_C2H2_1"/>
    <property type="match status" value="7"/>
</dbReference>
<evidence type="ECO:0000313" key="18">
    <source>
        <dbReference type="EMBL" id="KAB7504755.1"/>
    </source>
</evidence>
<comment type="similarity">
    <text evidence="12">Belongs to the sal C2H2-type zinc-finger protein family.</text>
</comment>
<feature type="region of interest" description="Disordered" evidence="16">
    <location>
        <begin position="494"/>
        <end position="524"/>
    </location>
</feature>
<comment type="caution">
    <text evidence="18">The sequence shown here is derived from an EMBL/GenBank/DDBJ whole genome shotgun (WGS) entry which is preliminary data.</text>
</comment>
<dbReference type="FunFam" id="3.30.160.60:FF:000025">
    <property type="entry name" value="Spalt-like transcription factor 1"/>
    <property type="match status" value="1"/>
</dbReference>
<evidence type="ECO:0000256" key="8">
    <source>
        <dbReference type="ARBA" id="ARBA00023015"/>
    </source>
</evidence>
<dbReference type="Pfam" id="PF12874">
    <property type="entry name" value="zf-met"/>
    <property type="match status" value="1"/>
</dbReference>
<sequence length="820" mass="91255">MERFRPDRNESRNDSTMPTLTPNAPTSNENRDRPISPPMTASNIASSVIQHTDPPPPEEPNTLEMLQRTANEVLNNASQGLLTNRLIDDYSKPPDGKDAYYKHRCRYCGKVFGSDSALQIHVRSHTGERPFKCNICGNRFTTKGNLKVHFSRHSSRFPHVKMNPHPVPEHLDKLHPPLLAQLGELKDYPSPPTGPPNPFGSSPLGPSLPPFRLAGPLHPNLDLNKPFTTNDLLRKELPSLDMEEPENLSDPNIYANLLPRPGSTDNSWEALIEVEKASETMKLESLVNNIEHKLSDPNQCVICHRVLSCKSALQMHYRTHTGERPFKCKICGRAFTTKGNLKTHMGVHRAKPPMRMLHQCPVCHKKFTNALVLQQHIKLHTGEPTDLTPEQIAAAEVRDFPHSLPIQGGLPPMLQGGFHLPSQHFHGFPPIHLPVRYQLSPDMIRRLELEAEERRDEEERYLRLFNTSPRSSSTSSAEQRIAEDLSVRMRNEELNGTTSPHHSVSPTPSDYSDLEDKLNEGGQQNSNISLVDRLMNPAISHSLSQECSNSVTNTPIDLASRPPPPLFSHFGLFSPPLTSSFVSSGTQSLPSMSPLYMPSIPGRGNTTCQVCFKTFACQSALEIHYRSHTKERPFKCTVCDRGFSTKGNMKQHMLTHKMKEGNAEENTNHKTKKSSKNHQNSNASSKDEEEKETLANKKDDSGVKREREGEIFLPVSKRPPTAGQTDENSTELEENGQYNDEPPVLSPEVPVSRSFSPLDVSPTLHQSASNSSFPPPHLNSLPIPPSLTLPSPLSFPTSMPLPILPSSSMGLAASHAMPNS</sequence>
<accession>A0A5N5THU0</accession>
<feature type="region of interest" description="Disordered" evidence="16">
    <location>
        <begin position="183"/>
        <end position="209"/>
    </location>
</feature>
<name>A0A5N5THU0_9CRUS</name>
<evidence type="ECO:0000256" key="11">
    <source>
        <dbReference type="ARBA" id="ARBA00023242"/>
    </source>
</evidence>
<dbReference type="GO" id="GO:0000978">
    <property type="term" value="F:RNA polymerase II cis-regulatory region sequence-specific DNA binding"/>
    <property type="evidence" value="ECO:0007669"/>
    <property type="project" value="TreeGrafter"/>
</dbReference>
<feature type="compositionally biased region" description="Basic and acidic residues" evidence="16">
    <location>
        <begin position="685"/>
        <end position="710"/>
    </location>
</feature>
<feature type="compositionally biased region" description="Low complexity" evidence="16">
    <location>
        <begin position="741"/>
        <end position="752"/>
    </location>
</feature>
<comment type="subcellular location">
    <subcellularLocation>
        <location evidence="1">Nucleus</location>
    </subcellularLocation>
</comment>
<dbReference type="Pfam" id="PF00096">
    <property type="entry name" value="zf-C2H2"/>
    <property type="match status" value="4"/>
</dbReference>
<feature type="region of interest" description="Disordered" evidence="16">
    <location>
        <begin position="1"/>
        <end position="61"/>
    </location>
</feature>
<feature type="domain" description="C2H2-type" evidence="17">
    <location>
        <begin position="358"/>
        <end position="385"/>
    </location>
</feature>
<dbReference type="EMBL" id="SEYY01002465">
    <property type="protein sequence ID" value="KAB7504755.1"/>
    <property type="molecule type" value="Genomic_DNA"/>
</dbReference>
<evidence type="ECO:0000259" key="17">
    <source>
        <dbReference type="PROSITE" id="PS50157"/>
    </source>
</evidence>
<feature type="compositionally biased region" description="Pro residues" evidence="16">
    <location>
        <begin position="189"/>
        <end position="198"/>
    </location>
</feature>
<evidence type="ECO:0000256" key="5">
    <source>
        <dbReference type="ARBA" id="ARBA00022737"/>
    </source>
</evidence>
<dbReference type="Gene3D" id="3.30.160.60">
    <property type="entry name" value="Classic Zinc Finger"/>
    <property type="match status" value="7"/>
</dbReference>
<dbReference type="PANTHER" id="PTHR23233:SF84">
    <property type="entry name" value="FI23031P1"/>
    <property type="match status" value="1"/>
</dbReference>
<feature type="domain" description="C2H2-type" evidence="17">
    <location>
        <begin position="103"/>
        <end position="130"/>
    </location>
</feature>
<dbReference type="GO" id="GO:0048513">
    <property type="term" value="P:animal organ development"/>
    <property type="evidence" value="ECO:0007669"/>
    <property type="project" value="UniProtKB-ARBA"/>
</dbReference>
<dbReference type="SMART" id="SM00355">
    <property type="entry name" value="ZnF_C2H2"/>
    <property type="match status" value="7"/>
</dbReference>
<feature type="domain" description="C2H2-type" evidence="17">
    <location>
        <begin position="634"/>
        <end position="661"/>
    </location>
</feature>
<dbReference type="GO" id="GO:0000981">
    <property type="term" value="F:DNA-binding transcription factor activity, RNA polymerase II-specific"/>
    <property type="evidence" value="ECO:0007669"/>
    <property type="project" value="TreeGrafter"/>
</dbReference>
<dbReference type="FunFam" id="3.30.160.60:FF:002027">
    <property type="entry name" value="Blast:Sal-like protein 3"/>
    <property type="match status" value="1"/>
</dbReference>
<feature type="domain" description="C2H2-type" evidence="17">
    <location>
        <begin position="131"/>
        <end position="158"/>
    </location>
</feature>
<feature type="compositionally biased region" description="Polar residues" evidence="16">
    <location>
        <begin position="39"/>
        <end position="50"/>
    </location>
</feature>
<keyword evidence="9" id="KW-0238">DNA-binding</keyword>
<dbReference type="FunFam" id="3.30.160.60:FF:000215">
    <property type="entry name" value="Spalt-like transcription factor 3"/>
    <property type="match status" value="1"/>
</dbReference>
<gene>
    <name evidence="18" type="primary">SALL4</name>
    <name evidence="18" type="ORF">Anas_04238</name>
</gene>
<dbReference type="FunFam" id="3.30.160.60:FF:000708">
    <property type="entry name" value="Sal-like protein 1"/>
    <property type="match status" value="1"/>
</dbReference>
<comment type="function">
    <text evidence="13">Required for the establishment of the posterior-most head and the anterior-most tail segments of the embryo. Probably function as a transcriptional regulator. Could repress the transcription of the tsh gene.</text>
</comment>
<protein>
    <recommendedName>
        <fullName evidence="14">Homeotic protein spalt-major</fullName>
    </recommendedName>
</protein>
<keyword evidence="3" id="KW-0597">Phosphoprotein</keyword>
<dbReference type="Pfam" id="PF13894">
    <property type="entry name" value="zf-C2H2_4"/>
    <property type="match status" value="1"/>
</dbReference>
<dbReference type="InterPro" id="IPR036236">
    <property type="entry name" value="Znf_C2H2_sf"/>
</dbReference>
<dbReference type="GO" id="GO:0005634">
    <property type="term" value="C:nucleus"/>
    <property type="evidence" value="ECO:0007669"/>
    <property type="project" value="UniProtKB-SubCell"/>
</dbReference>
<dbReference type="GO" id="GO:0008270">
    <property type="term" value="F:zinc ion binding"/>
    <property type="evidence" value="ECO:0007669"/>
    <property type="project" value="UniProtKB-KW"/>
</dbReference>
<dbReference type="InterPro" id="IPR013087">
    <property type="entry name" value="Znf_C2H2_type"/>
</dbReference>
<dbReference type="PANTHER" id="PTHR23233">
    <property type="entry name" value="SAL-LIKE PROTEIN"/>
    <property type="match status" value="1"/>
</dbReference>
<evidence type="ECO:0000256" key="13">
    <source>
        <dbReference type="ARBA" id="ARBA00056983"/>
    </source>
</evidence>
<dbReference type="AlphaFoldDB" id="A0A5N5THU0"/>